<feature type="domain" description="Protein kinase" evidence="7">
    <location>
        <begin position="49"/>
        <end position="320"/>
    </location>
</feature>
<dbReference type="Pfam" id="PF00069">
    <property type="entry name" value="Pkinase"/>
    <property type="match status" value="1"/>
</dbReference>
<evidence type="ECO:0000256" key="3">
    <source>
        <dbReference type="ARBA" id="ARBA00022777"/>
    </source>
</evidence>
<protein>
    <submittedName>
        <fullName evidence="8">AAA family ATPase</fullName>
    </submittedName>
</protein>
<keyword evidence="9" id="KW-1185">Reference proteome</keyword>
<evidence type="ECO:0000259" key="7">
    <source>
        <dbReference type="PROSITE" id="PS50011"/>
    </source>
</evidence>
<sequence length="1284" mass="143907">MDAPPENFSANPSDETKVRPLKNGETHLANAIEANMQPPWQAGEVHGDFLIRELLGRGKAGFVYSADDLVARSRCAVKVLCRMSSHDLYRNKLGFRRMSPFRHPCLMRTDRLDNIDGYTVLSMEEITGDTLFTAVRRMAAGDRAEAYKWLANLLHDYAVGLAVMHLGGVVHRDLKPTNLMVRDNGHGVIVDYGLVANCDPETDPYGIRPYIAGTPRYFSPEALWDQSYTPAGDVFSLGLVMLDCLNEISGCDLWLRQSDFENWIRDEDERVISDAVSGLHEEIPPVLRNAVAGMLCADRTERPSSLDLVSITKTDDNPIRLITAQHVFGRENELEQILEWVRDIYRGETGRLHLYGEAGAGKTRVLDEVERQLRQHNWGQVYRVKCRSRENHTLQVMDQIADQIAARYTRGDRDLLRLDAVSHTILIKSFPQLRHVLVADLNDSAEPVDSAPERLDALAAAMRLSRELRKVGPLIIIIDDAQWSDHGSSTVWDELQQDTVGCLGIITSSRQPETNQRQVAQHRIHLGPLPQDAALALLQNAATRWNTNINQPGLQELVDVSRGNAFRLVELAEEFRPGGTLHQVQQCEDASISNLGDVDRLWKVRFERLSERARACLAFIVTADAPVSIQQLEELTGCSEVDASVTELVQQRLINDDATGQECITVVHDKIADGLIENLDEDQVIDAHLRWAELLTKQNRPRDFAARIAGHYYTAGQDGAALPFAITAAETADRAFAKAEAGYWHEKVLKQVAGDARHKHLRDAARCYHEADLPEKASEHYLLLAGETVTPAERIRFLTLAVQLLVRSGQMDRARPLIADLGQQIGVDTRFRMPWLAIGNRNRLFQLADELCQLPDDLDLTDDRDANVADFDDDCSAEQALARCRLHFCTAISRPLTMLDIRCTLQLILDGGEQANRSGSIADRAHYAAMAGVWSAITSGNPAQVLKQRRKTLHRLQQTLVGAAARKAAAEVWAGIALTDALMMRWNMVPRGVDASIRHYVSQSQPLRFEVSHTRWLRLWADWHLGRWDQMRAVAHDMVEDAIRRNDAYQQLVATAGYGGNAMLLSDSVLQLQAIGRQNNQMVTDSGEIELIDFFRWMQNVQLAIYNGDFQSAANKVVSMRHVMKSSLIRRIDLVQVTFDFLAGLVSLHIRQNDLIHTFPALSDATVSLSRAVFARNCIRRLQRHPGNYPKMLGSLLAGIQQRILGNRPAAEEAFGHAARLAEAEDLTPYRLAAQDALRNLSKDSNGTDSLRQLMMDYRIECPEKLERLYTVPPPAGETPGEIQ</sequence>
<evidence type="ECO:0000256" key="2">
    <source>
        <dbReference type="ARBA" id="ARBA00022741"/>
    </source>
</evidence>
<dbReference type="EMBL" id="VWOX01000004">
    <property type="protein sequence ID" value="KAA5544293.1"/>
    <property type="molecule type" value="Genomic_DNA"/>
</dbReference>
<evidence type="ECO:0000256" key="1">
    <source>
        <dbReference type="ARBA" id="ARBA00022679"/>
    </source>
</evidence>
<reference evidence="8 9" key="1">
    <citation type="submission" date="2019-08" db="EMBL/GenBank/DDBJ databases">
        <authorList>
            <person name="Dhanesh K."/>
            <person name="Kumar G."/>
            <person name="Sasikala C."/>
            <person name="Venkata Ramana C."/>
        </authorList>
    </citation>
    <scope>NUCLEOTIDE SEQUENCE [LARGE SCALE GENOMIC DNA]</scope>
    <source>
        <strain evidence="8 9">JC645</strain>
    </source>
</reference>
<dbReference type="PANTHER" id="PTHR11042:SF178">
    <property type="entry name" value="EUKARYOTIC TRANSLATION INITIATION FACTOR 2-ALPHA KINASE 1"/>
    <property type="match status" value="1"/>
</dbReference>
<comment type="caution">
    <text evidence="8">The sequence shown here is derived from an EMBL/GenBank/DDBJ whole genome shotgun (WGS) entry which is preliminary data.</text>
</comment>
<dbReference type="GO" id="GO:0005524">
    <property type="term" value="F:ATP binding"/>
    <property type="evidence" value="ECO:0007669"/>
    <property type="project" value="UniProtKB-KW"/>
</dbReference>
<keyword evidence="1" id="KW-0808">Transferase</keyword>
<dbReference type="InterPro" id="IPR041664">
    <property type="entry name" value="AAA_16"/>
</dbReference>
<dbReference type="SUPFAM" id="SSF56112">
    <property type="entry name" value="Protein kinase-like (PK-like)"/>
    <property type="match status" value="1"/>
</dbReference>
<dbReference type="Gene3D" id="3.40.50.300">
    <property type="entry name" value="P-loop containing nucleotide triphosphate hydrolases"/>
    <property type="match status" value="1"/>
</dbReference>
<evidence type="ECO:0000313" key="9">
    <source>
        <dbReference type="Proteomes" id="UP000324479"/>
    </source>
</evidence>
<dbReference type="Proteomes" id="UP000324479">
    <property type="component" value="Unassembled WGS sequence"/>
</dbReference>
<organism evidence="8 9">
    <name type="scientific">Roseiconus nitratireducens</name>
    <dbReference type="NCBI Taxonomy" id="2605748"/>
    <lineage>
        <taxon>Bacteria</taxon>
        <taxon>Pseudomonadati</taxon>
        <taxon>Planctomycetota</taxon>
        <taxon>Planctomycetia</taxon>
        <taxon>Pirellulales</taxon>
        <taxon>Pirellulaceae</taxon>
        <taxon>Roseiconus</taxon>
    </lineage>
</organism>
<evidence type="ECO:0000256" key="4">
    <source>
        <dbReference type="ARBA" id="ARBA00022840"/>
    </source>
</evidence>
<dbReference type="RefSeq" id="WP_150075899.1">
    <property type="nucleotide sequence ID" value="NZ_VWOX01000004.1"/>
</dbReference>
<dbReference type="SMART" id="SM00220">
    <property type="entry name" value="S_TKc"/>
    <property type="match status" value="1"/>
</dbReference>
<evidence type="ECO:0000256" key="5">
    <source>
        <dbReference type="ARBA" id="ARBA00037982"/>
    </source>
</evidence>
<accession>A0A5M6DA95</accession>
<evidence type="ECO:0000313" key="8">
    <source>
        <dbReference type="EMBL" id="KAA5544293.1"/>
    </source>
</evidence>
<dbReference type="PANTHER" id="PTHR11042">
    <property type="entry name" value="EUKARYOTIC TRANSLATION INITIATION FACTOR 2-ALPHA KINASE EIF2-ALPHA KINASE -RELATED"/>
    <property type="match status" value="1"/>
</dbReference>
<keyword evidence="3" id="KW-0418">Kinase</keyword>
<dbReference type="InterPro" id="IPR000719">
    <property type="entry name" value="Prot_kinase_dom"/>
</dbReference>
<dbReference type="Gene3D" id="1.10.510.10">
    <property type="entry name" value="Transferase(Phosphotransferase) domain 1"/>
    <property type="match status" value="1"/>
</dbReference>
<feature type="region of interest" description="Disordered" evidence="6">
    <location>
        <begin position="1"/>
        <end position="20"/>
    </location>
</feature>
<dbReference type="GO" id="GO:0005737">
    <property type="term" value="C:cytoplasm"/>
    <property type="evidence" value="ECO:0007669"/>
    <property type="project" value="TreeGrafter"/>
</dbReference>
<gene>
    <name evidence="8" type="ORF">FYK55_08045</name>
</gene>
<comment type="similarity">
    <text evidence="5">Belongs to the protein kinase superfamily. Ser/Thr protein kinase family. GCN2 subfamily.</text>
</comment>
<keyword evidence="4" id="KW-0067">ATP-binding</keyword>
<dbReference type="PROSITE" id="PS50011">
    <property type="entry name" value="PROTEIN_KINASE_DOM"/>
    <property type="match status" value="1"/>
</dbReference>
<evidence type="ECO:0000256" key="6">
    <source>
        <dbReference type="SAM" id="MobiDB-lite"/>
    </source>
</evidence>
<dbReference type="Pfam" id="PF13191">
    <property type="entry name" value="AAA_16"/>
    <property type="match status" value="1"/>
</dbReference>
<dbReference type="InterPro" id="IPR011009">
    <property type="entry name" value="Kinase-like_dom_sf"/>
</dbReference>
<dbReference type="GO" id="GO:0004672">
    <property type="term" value="F:protein kinase activity"/>
    <property type="evidence" value="ECO:0007669"/>
    <property type="project" value="InterPro"/>
</dbReference>
<dbReference type="SUPFAM" id="SSF52540">
    <property type="entry name" value="P-loop containing nucleoside triphosphate hydrolases"/>
    <property type="match status" value="1"/>
</dbReference>
<dbReference type="InterPro" id="IPR027417">
    <property type="entry name" value="P-loop_NTPase"/>
</dbReference>
<dbReference type="InterPro" id="IPR008271">
    <property type="entry name" value="Ser/Thr_kinase_AS"/>
</dbReference>
<keyword evidence="2" id="KW-0547">Nucleotide-binding</keyword>
<dbReference type="PROSITE" id="PS00108">
    <property type="entry name" value="PROTEIN_KINASE_ST"/>
    <property type="match status" value="1"/>
</dbReference>
<proteinExistence type="inferred from homology"/>
<name>A0A5M6DA95_9BACT</name>
<dbReference type="InterPro" id="IPR050339">
    <property type="entry name" value="CC_SR_Kinase"/>
</dbReference>